<dbReference type="RefSeq" id="YP_010655691.1">
    <property type="nucleotide sequence ID" value="NC_070830.1"/>
</dbReference>
<evidence type="ECO:0000256" key="3">
    <source>
        <dbReference type="ARBA" id="ARBA00022801"/>
    </source>
</evidence>
<name>A0A8F2E6U6_9CAUD</name>
<feature type="domain" description="VRR-NUC" evidence="4">
    <location>
        <begin position="3"/>
        <end position="86"/>
    </location>
</feature>
<dbReference type="InterPro" id="IPR011856">
    <property type="entry name" value="tRNA_endonuc-like_dom_sf"/>
</dbReference>
<dbReference type="GO" id="GO:0003676">
    <property type="term" value="F:nucleic acid binding"/>
    <property type="evidence" value="ECO:0007669"/>
    <property type="project" value="InterPro"/>
</dbReference>
<evidence type="ECO:0000259" key="4">
    <source>
        <dbReference type="SMART" id="SM00990"/>
    </source>
</evidence>
<reference evidence="5" key="1">
    <citation type="submission" date="2021-03" db="EMBL/GenBank/DDBJ databases">
        <authorList>
            <person name="Alqahtani R."/>
            <person name="Behailu E."/>
            <person name="Cappabianca D.W."/>
            <person name="Csanadi-Schwartz K.M."/>
            <person name="Dalal A.S."/>
            <person name="Fahim M.S."/>
            <person name="Franklin J.M."/>
            <person name="Gluckman M.H."/>
            <person name="Levine C.J."/>
            <person name="Martin N."/>
            <person name="Milza N."/>
            <person name="Najmabadi R."/>
            <person name="Newman A.M."/>
            <person name="Pajunar M."/>
            <person name="Qalawee I."/>
            <person name="Rizvi A."/>
            <person name="Samuel A."/>
            <person name="Smith A."/>
            <person name="Swann F.E."/>
            <person name="Sweeney P."/>
            <person name="Torres N.R."/>
            <person name="Ventrone L."/>
            <person name="Ventura L."/>
            <person name="Wroe M."/>
            <person name="Acquaye N.A."/>
            <person name="Agnes T.J."/>
            <person name="Ahmed A."/>
            <person name="Ahmed S."/>
            <person name="Amodu B.A."/>
            <person name="Arefeayne N.F."/>
            <person name="Asamoah-Frimpong E.A."/>
            <person name="Attaran A."/>
            <person name="Barragan J.M."/>
            <person name="Baumgarten L.N."/>
            <person name="Berhane B."/>
            <person name="Beyene A."/>
            <person name="Bhattarai B."/>
            <person name="Biondokin D.V."/>
            <person name="Boone B.K."/>
            <person name="Burney S.Z."/>
            <person name="Cayanan J.-R.T."/>
            <person name="Cesta G."/>
            <person name="Chang J."/>
            <person name="Chavez J."/>
            <person name="Chorbajian C."/>
            <person name="Christian S."/>
            <person name="Corns J.R."/>
            <person name="Corns N.R."/>
            <person name="Cowan J.T."/>
            <person name="Coyne C."/>
            <person name="Dadzie B."/>
            <person name="Datu D.-L.V."/>
            <person name="Deng B.C."/>
            <person name="Der L."/>
            <person name="Dickerson K."/>
            <person name="Dozier E."/>
            <person name="Egbunine A.O."/>
            <person name="Farooq M."/>
            <person name="Fonge A.E."/>
            <person name="Ghomsi-Nono M.P."/>
            <person name="Giampietro H."/>
            <person name="Gunnison R.P."/>
            <person name="Han S.H."/>
            <person name="Hennigan A.J."/>
            <person name="Hong A.N."/>
            <person name="Ijomor E.C."/>
            <person name="Jalali A."/>
            <person name="Jamil T.Z."/>
            <person name="Jenkins C.R."/>
            <person name="Joseph M.A."/>
            <person name="Jowanowitch O.J."/>
            <person name="Kang D."/>
            <person name="Khan A."/>
            <person name="Khan Z.K."/>
            <person name="Kiewe T."/>
            <person name="Kjerulf A.B."/>
            <person name="Kolosey V."/>
            <person name="Kurup M."/>
            <person name="Lee V.H."/>
            <person name="Llontop-Maldonado V."/>
            <person name="Long P."/>
            <person name="Lu N."/>
            <person name="Majekodunmi A."/>
            <person name="Malik H.W."/>
            <person name="Marcellino S.C."/>
            <person name="Martinez L.A."/>
            <person name="Meher F.N."/>
            <person name="Michelin M.A."/>
            <person name="Mitchell K.G."/>
            <person name="Mullens W.J."/>
            <person name="Nwakama C."/>
            <person name="Nwosu F.T."/>
            <person name="Oboh E.C."/>
            <person name="Odujinrin O."/>
            <person name="Ogunsan O."/>
            <person name="O'Neill K."/>
            <person name="Oxlaj J.A."/>
            <person name="Patel A.K."/>
            <person name="Patel B.R."/>
            <person name="Pham Q."/>
            <person name="Porter J."/>
            <person name="Portes J."/>
            <person name="Prokopenko A."/>
            <person name="Quraishi M."/>
            <person name="Qureshi M.-A."/>
            <person name="Rivera A."/>
            <person name="Rubalsky V."/>
            <person name="Saikali Y."/>
            <person name="Saqaf K."/>
            <person name="Saroya S.R."/>
            <person name="Seas A."/>
            <person name="Shadrick R.E."/>
            <person name="Sharda N."/>
            <person name="Sigindere M.T."/>
            <person name="Simbi V.G."/>
            <person name="Thuzar C."/>
            <person name="Tran K."/>
            <person name="Tran V.D."/>
            <person name="Trang W."/>
            <person name="Vaishnav N."/>
            <person name="Vuong K."/>
            <person name="Walker C."/>
            <person name="Wallace S.A."/>
            <person name="Warfield J.C."/>
            <person name="Wikina T."/>
            <person name="Wobbeking F.T."/>
            <person name="Worrent L.D."/>
            <person name="Yan T."/>
            <person name="Zehra A."/>
            <person name="Avazpour P."/>
            <person name="Kim F.M."/>
            <person name="Mason K."/>
            <person name="Nguyen D.A."/>
            <person name="Pettit S.M."/>
            <person name="Zhou O.J."/>
            <person name="Brissett D.L."/>
            <person name="Gualtieri C."/>
            <person name="Hufford T.M."/>
            <person name="Ko J.M."/>
            <person name="Novak J.K."/>
            <person name="Smith Z.M."/>
            <person name="Mayer-Bacon C."/>
            <person name="Erill I."/>
            <person name="Caruso S.M."/>
            <person name="Garlena R.A."/>
            <person name="Russell D.A."/>
            <person name="Pope W.H."/>
            <person name="Jacobs-Sera D."/>
            <person name="Hatfull G.F."/>
        </authorList>
    </citation>
    <scope>NUCLEOTIDE SEQUENCE</scope>
</reference>
<keyword evidence="6" id="KW-1185">Reference proteome</keyword>
<keyword evidence="3" id="KW-0378">Hydrolase</keyword>
<dbReference type="InterPro" id="IPR014883">
    <property type="entry name" value="VRR_NUC"/>
</dbReference>
<dbReference type="SMART" id="SM00990">
    <property type="entry name" value="VRR_NUC"/>
    <property type="match status" value="1"/>
</dbReference>
<gene>
    <name evidence="5" type="primary">85</name>
    <name evidence="5" type="ORF">SEA_KIMJONGPHILL_85</name>
</gene>
<dbReference type="GO" id="GO:0016788">
    <property type="term" value="F:hydrolase activity, acting on ester bonds"/>
    <property type="evidence" value="ECO:0007669"/>
    <property type="project" value="InterPro"/>
</dbReference>
<evidence type="ECO:0000313" key="5">
    <source>
        <dbReference type="EMBL" id="QWT29866.1"/>
    </source>
</evidence>
<dbReference type="KEGG" id="vg:77931557"/>
<dbReference type="EMBL" id="MW822144">
    <property type="protein sequence ID" value="QWT29866.1"/>
    <property type="molecule type" value="Genomic_DNA"/>
</dbReference>
<protein>
    <submittedName>
        <fullName evidence="5">Holliday junction resolvase</fullName>
    </submittedName>
</protein>
<dbReference type="GeneID" id="77931557"/>
<proteinExistence type="predicted"/>
<accession>A0A8F2E6U6</accession>
<sequence>MSQPEARLGSEIRRECIKRGAFAFKIHGGPTMMVGLPDLIMCYRGQFIGMEIKVPDPSSQPSKIQVRRIKEIREANGRAFVVRSVASAMRILDAVDRDIDSQHVGDETGA</sequence>
<evidence type="ECO:0000256" key="1">
    <source>
        <dbReference type="ARBA" id="ARBA00001946"/>
    </source>
</evidence>
<keyword evidence="2" id="KW-0540">Nuclease</keyword>
<evidence type="ECO:0000256" key="2">
    <source>
        <dbReference type="ARBA" id="ARBA00022722"/>
    </source>
</evidence>
<comment type="cofactor">
    <cofactor evidence="1">
        <name>Mg(2+)</name>
        <dbReference type="ChEBI" id="CHEBI:18420"/>
    </cofactor>
</comment>
<dbReference type="GO" id="GO:0004518">
    <property type="term" value="F:nuclease activity"/>
    <property type="evidence" value="ECO:0007669"/>
    <property type="project" value="UniProtKB-KW"/>
</dbReference>
<evidence type="ECO:0000313" key="6">
    <source>
        <dbReference type="Proteomes" id="UP000683386"/>
    </source>
</evidence>
<dbReference type="Gene3D" id="3.40.1350.10">
    <property type="match status" value="1"/>
</dbReference>
<dbReference type="Proteomes" id="UP000683386">
    <property type="component" value="Segment"/>
</dbReference>
<organism evidence="5 6">
    <name type="scientific">Streptomyces phage KimJongPhill</name>
    <dbReference type="NCBI Taxonomy" id="2848886"/>
    <lineage>
        <taxon>Viruses</taxon>
        <taxon>Duplodnaviria</taxon>
        <taxon>Heunggongvirae</taxon>
        <taxon>Uroviricota</taxon>
        <taxon>Caudoviricetes</taxon>
        <taxon>Zukovirus</taxon>
        <taxon>Zukovirus phill</taxon>
    </lineage>
</organism>